<evidence type="ECO:0000256" key="2">
    <source>
        <dbReference type="ARBA" id="ARBA00009726"/>
    </source>
</evidence>
<keyword evidence="6" id="KW-0547">Nucleotide-binding</keyword>
<evidence type="ECO:0000259" key="10">
    <source>
        <dbReference type="PROSITE" id="PS50893"/>
    </source>
</evidence>
<name>A0ABD0L9R1_9CAEN</name>
<reference evidence="11 12" key="1">
    <citation type="journal article" date="2023" name="Sci. Data">
        <title>Genome assembly of the Korean intertidal mud-creeper Batillaria attramentaria.</title>
        <authorList>
            <person name="Patra A.K."/>
            <person name="Ho P.T."/>
            <person name="Jun S."/>
            <person name="Lee S.J."/>
            <person name="Kim Y."/>
            <person name="Won Y.J."/>
        </authorList>
    </citation>
    <scope>NUCLEOTIDE SEQUENCE [LARGE SCALE GENOMIC DNA]</scope>
    <source>
        <strain evidence="11">Wonlab-2016</strain>
    </source>
</reference>
<protein>
    <recommendedName>
        <fullName evidence="10">ABC transporter domain-containing protein</fullName>
    </recommendedName>
</protein>
<dbReference type="InterPro" id="IPR027417">
    <property type="entry name" value="P-loop_NTPase"/>
</dbReference>
<comment type="caution">
    <text evidence="11">The sequence shown here is derived from an EMBL/GenBank/DDBJ whole genome shotgun (WGS) entry which is preliminary data.</text>
</comment>
<dbReference type="InterPro" id="IPR003439">
    <property type="entry name" value="ABC_transporter-like_ATP-bd"/>
</dbReference>
<evidence type="ECO:0000313" key="11">
    <source>
        <dbReference type="EMBL" id="KAK7496232.1"/>
    </source>
</evidence>
<dbReference type="EMBL" id="JACVVK020000069">
    <property type="protein sequence ID" value="KAK7496232.1"/>
    <property type="molecule type" value="Genomic_DNA"/>
</dbReference>
<dbReference type="GO" id="GO:0005524">
    <property type="term" value="F:ATP binding"/>
    <property type="evidence" value="ECO:0007669"/>
    <property type="project" value="UniProtKB-KW"/>
</dbReference>
<dbReference type="SUPFAM" id="SSF52540">
    <property type="entry name" value="P-loop containing nucleoside triphosphate hydrolases"/>
    <property type="match status" value="1"/>
</dbReference>
<dbReference type="CDD" id="cd03244">
    <property type="entry name" value="ABCC_MRP_domain2"/>
    <property type="match status" value="1"/>
</dbReference>
<keyword evidence="4" id="KW-0812">Transmembrane</keyword>
<keyword evidence="9" id="KW-0472">Membrane</keyword>
<comment type="subcellular location">
    <subcellularLocation>
        <location evidence="1">Vacuole membrane</location>
        <topology evidence="1">Multi-pass membrane protein</topology>
    </subcellularLocation>
</comment>
<dbReference type="InterPro" id="IPR050173">
    <property type="entry name" value="ABC_transporter_C-like"/>
</dbReference>
<sequence length="313" mass="34657">VTETLNNTVLGVNWLQTETPSVDRVKEYSEMEVEADWRKEETKPSPSWPQAGEVKVDDLAVRYREGMDLVLKSINVSIAPGEKVGIVGRTGAGKSSLTLALFRLIEPARGHVTIDDVNTRELGLHDLRSRLTILPQDPVIFAGSVRMNLDPFSRYTDQQLWEAVRHAHLTGFVDGLQDGLGHDCGEGGENLSVGQRQLLCLARTLLHKTHVLVLDEATAAVDMETDELIQRTIRSEFSECTVLTIAHRLNTVIDYDKILVLDKGEVNEFDTPVRLMQDPSSVFHGMAKSAGLLSKLPELIAKKISSDTNTVHS</sequence>
<feature type="domain" description="ABC transporter" evidence="10">
    <location>
        <begin position="54"/>
        <end position="288"/>
    </location>
</feature>
<evidence type="ECO:0000256" key="7">
    <source>
        <dbReference type="ARBA" id="ARBA00022840"/>
    </source>
</evidence>
<keyword evidence="5" id="KW-0677">Repeat</keyword>
<dbReference type="PROSITE" id="PS00211">
    <property type="entry name" value="ABC_TRANSPORTER_1"/>
    <property type="match status" value="1"/>
</dbReference>
<keyword evidence="12" id="KW-1185">Reference proteome</keyword>
<keyword evidence="3" id="KW-0813">Transport</keyword>
<dbReference type="FunFam" id="3.40.50.300:FF:000074">
    <property type="entry name" value="Multidrug resistance-associated protein 5 isoform 1"/>
    <property type="match status" value="1"/>
</dbReference>
<keyword evidence="7" id="KW-0067">ATP-binding</keyword>
<dbReference type="SMART" id="SM00382">
    <property type="entry name" value="AAA"/>
    <property type="match status" value="1"/>
</dbReference>
<organism evidence="11 12">
    <name type="scientific">Batillaria attramentaria</name>
    <dbReference type="NCBI Taxonomy" id="370345"/>
    <lineage>
        <taxon>Eukaryota</taxon>
        <taxon>Metazoa</taxon>
        <taxon>Spiralia</taxon>
        <taxon>Lophotrochozoa</taxon>
        <taxon>Mollusca</taxon>
        <taxon>Gastropoda</taxon>
        <taxon>Caenogastropoda</taxon>
        <taxon>Sorbeoconcha</taxon>
        <taxon>Cerithioidea</taxon>
        <taxon>Batillariidae</taxon>
        <taxon>Batillaria</taxon>
    </lineage>
</organism>
<gene>
    <name evidence="11" type="ORF">BaRGS_00012642</name>
</gene>
<dbReference type="GO" id="GO:0005774">
    <property type="term" value="C:vacuolar membrane"/>
    <property type="evidence" value="ECO:0007669"/>
    <property type="project" value="UniProtKB-SubCell"/>
</dbReference>
<evidence type="ECO:0000313" key="12">
    <source>
        <dbReference type="Proteomes" id="UP001519460"/>
    </source>
</evidence>
<evidence type="ECO:0000256" key="3">
    <source>
        <dbReference type="ARBA" id="ARBA00022448"/>
    </source>
</evidence>
<evidence type="ECO:0000256" key="6">
    <source>
        <dbReference type="ARBA" id="ARBA00022741"/>
    </source>
</evidence>
<keyword evidence="8" id="KW-1133">Transmembrane helix</keyword>
<dbReference type="PROSITE" id="PS50893">
    <property type="entry name" value="ABC_TRANSPORTER_2"/>
    <property type="match status" value="1"/>
</dbReference>
<comment type="similarity">
    <text evidence="2">Belongs to the ABC transporter superfamily. ABCC family. Conjugate transporter (TC 3.A.1.208) subfamily.</text>
</comment>
<evidence type="ECO:0000256" key="4">
    <source>
        <dbReference type="ARBA" id="ARBA00022692"/>
    </source>
</evidence>
<proteinExistence type="inferred from homology"/>
<evidence type="ECO:0000256" key="8">
    <source>
        <dbReference type="ARBA" id="ARBA00022989"/>
    </source>
</evidence>
<evidence type="ECO:0000256" key="9">
    <source>
        <dbReference type="ARBA" id="ARBA00023136"/>
    </source>
</evidence>
<dbReference type="PANTHER" id="PTHR24223:SF443">
    <property type="entry name" value="MULTIDRUG-RESISTANCE LIKE PROTEIN 1, ISOFORM I"/>
    <property type="match status" value="1"/>
</dbReference>
<dbReference type="InterPro" id="IPR017871">
    <property type="entry name" value="ABC_transporter-like_CS"/>
</dbReference>
<dbReference type="AlphaFoldDB" id="A0ABD0L9R1"/>
<accession>A0ABD0L9R1</accession>
<dbReference type="InterPro" id="IPR003593">
    <property type="entry name" value="AAA+_ATPase"/>
</dbReference>
<feature type="non-terminal residue" evidence="11">
    <location>
        <position position="1"/>
    </location>
</feature>
<dbReference type="Gene3D" id="3.40.50.300">
    <property type="entry name" value="P-loop containing nucleotide triphosphate hydrolases"/>
    <property type="match status" value="1"/>
</dbReference>
<dbReference type="Pfam" id="PF00005">
    <property type="entry name" value="ABC_tran"/>
    <property type="match status" value="1"/>
</dbReference>
<dbReference type="PANTHER" id="PTHR24223">
    <property type="entry name" value="ATP-BINDING CASSETTE SUB-FAMILY C"/>
    <property type="match status" value="1"/>
</dbReference>
<evidence type="ECO:0000256" key="1">
    <source>
        <dbReference type="ARBA" id="ARBA00004128"/>
    </source>
</evidence>
<dbReference type="Proteomes" id="UP001519460">
    <property type="component" value="Unassembled WGS sequence"/>
</dbReference>
<evidence type="ECO:0000256" key="5">
    <source>
        <dbReference type="ARBA" id="ARBA00022737"/>
    </source>
</evidence>